<dbReference type="GO" id="GO:0046872">
    <property type="term" value="F:metal ion binding"/>
    <property type="evidence" value="ECO:0007669"/>
    <property type="project" value="UniProtKB-KW"/>
</dbReference>
<evidence type="ECO:0000256" key="3">
    <source>
        <dbReference type="ARBA" id="ARBA00009578"/>
    </source>
</evidence>
<dbReference type="GO" id="GO:0006123">
    <property type="term" value="P:mitochondrial electron transport, cytochrome c to oxygen"/>
    <property type="evidence" value="ECO:0007669"/>
    <property type="project" value="TreeGrafter"/>
</dbReference>
<evidence type="ECO:0000256" key="1">
    <source>
        <dbReference type="ARBA" id="ARBA00001971"/>
    </source>
</evidence>
<comment type="function">
    <text evidence="9">Component of the cytochrome c oxidase, the last enzyme in the mitochondrial electron transport chain which drives oxidative phosphorylation. The respiratory chain contains 3 multisubunit complexes succinate dehydrogenase (complex II, CII), ubiquinol-cytochrome c oxidoreductase (cytochrome b-c1 complex, complex III, CIII) and cytochrome c oxidase (complex IV, CIV), that cooperate to transfer electrons derived from NADH and succinate to molecular oxygen, creating an electrochemical gradient over the inner membrane that drives transmembrane transport and the ATP synthase. Cytochrome c oxidase is the component of the respiratory chain that catalyzes the reduction of oxygen to water. Electrons originating from reduced cytochrome c in the intermembrane space (IMS) are transferred via the dinuclear copper A center (CU(A)) of subunit 2 and heme A of subunit 1 to the active site in subunit 1, a binuclear center (BNC) formed by heme A3 and copper B (CU(B)). The BNC reduces molecular oxygen to 2 water molecules using 4 electrons from cytochrome c in the IMS and 4 protons from the mitochondrial matrix.</text>
</comment>
<comment type="pathway">
    <text evidence="2 9">Energy metabolism; oxidative phosphorylation.</text>
</comment>
<reference evidence="11" key="1">
    <citation type="journal article" date="2014" name="Med. Vet. Entomol.">
        <title>Molecular characterization and phylogenetic inferences of Dermanyssus gallinae isolates in Italy within an European framework.</title>
        <authorList>
            <person name="Marangi M."/>
            <person name="Cantacessi C."/>
            <person name="Sparagano O.A."/>
            <person name="Camarda A."/>
            <person name="Giangaspero A."/>
        </authorList>
    </citation>
    <scope>NUCLEOTIDE SEQUENCE</scope>
    <source>
        <strain evidence="11">NA</strain>
    </source>
</reference>
<accession>N0D6V7</accession>
<feature type="non-terminal residue" evidence="11">
    <location>
        <position position="93"/>
    </location>
</feature>
<keyword evidence="9" id="KW-0479">Metal-binding</keyword>
<evidence type="ECO:0000256" key="8">
    <source>
        <dbReference type="ARBA" id="ARBA00049512"/>
    </source>
</evidence>
<keyword evidence="6" id="KW-1278">Translocase</keyword>
<comment type="cofactor">
    <cofactor evidence="1">
        <name>heme</name>
        <dbReference type="ChEBI" id="CHEBI:30413"/>
    </cofactor>
</comment>
<evidence type="ECO:0000256" key="5">
    <source>
        <dbReference type="ARBA" id="ARBA00022660"/>
    </source>
</evidence>
<keyword evidence="9" id="KW-0472">Membrane</keyword>
<dbReference type="Pfam" id="PF00115">
    <property type="entry name" value="COX1"/>
    <property type="match status" value="1"/>
</dbReference>
<keyword evidence="7 9" id="KW-0249">Electron transport</keyword>
<dbReference type="GO" id="GO:0004129">
    <property type="term" value="F:cytochrome-c oxidase activity"/>
    <property type="evidence" value="ECO:0007669"/>
    <property type="project" value="UniProtKB-EC"/>
</dbReference>
<keyword evidence="9" id="KW-0812">Transmembrane</keyword>
<keyword evidence="5 9" id="KW-0679">Respiratory chain</keyword>
<sequence length="93" mass="10469">CYQTGKKKPCGNISMIYATFTWDTWGYCVGAPHMFTSAWDIDTRAYYTGASMNSATPTENKIFSCIYTLRGAYIIFNTQILSSWGSIFLFTIG</sequence>
<dbReference type="InterPro" id="IPR036927">
    <property type="entry name" value="Cyt_c_oxase-like_su1_sf"/>
</dbReference>
<keyword evidence="9" id="KW-0349">Heme</keyword>
<evidence type="ECO:0000256" key="7">
    <source>
        <dbReference type="ARBA" id="ARBA00022982"/>
    </source>
</evidence>
<dbReference type="EMBL" id="KC774773">
    <property type="protein sequence ID" value="AGK82306.1"/>
    <property type="molecule type" value="Genomic_DNA"/>
</dbReference>
<dbReference type="PANTHER" id="PTHR10422:SF18">
    <property type="entry name" value="CYTOCHROME C OXIDASE SUBUNIT 1"/>
    <property type="match status" value="1"/>
</dbReference>
<dbReference type="GO" id="GO:0015990">
    <property type="term" value="P:electron transport coupled proton transport"/>
    <property type="evidence" value="ECO:0007669"/>
    <property type="project" value="TreeGrafter"/>
</dbReference>
<evidence type="ECO:0000313" key="11">
    <source>
        <dbReference type="EMBL" id="AGK82306.1"/>
    </source>
</evidence>
<comment type="similarity">
    <text evidence="3 9">Belongs to the heme-copper respiratory oxidase family.</text>
</comment>
<dbReference type="Gene3D" id="1.20.210.10">
    <property type="entry name" value="Cytochrome c oxidase-like, subunit I domain"/>
    <property type="match status" value="1"/>
</dbReference>
<dbReference type="AlphaFoldDB" id="N0D6V7"/>
<gene>
    <name evidence="11" type="primary">COI</name>
</gene>
<organism evidence="11">
    <name type="scientific">Dermanyssus gallinae</name>
    <dbReference type="NCBI Taxonomy" id="34641"/>
    <lineage>
        <taxon>Eukaryota</taxon>
        <taxon>Metazoa</taxon>
        <taxon>Ecdysozoa</taxon>
        <taxon>Arthropoda</taxon>
        <taxon>Chelicerata</taxon>
        <taxon>Arachnida</taxon>
        <taxon>Acari</taxon>
        <taxon>Parasitiformes</taxon>
        <taxon>Mesostigmata</taxon>
        <taxon>Gamasina</taxon>
        <taxon>Dermanyssoidea</taxon>
        <taxon>Dermanyssidae</taxon>
        <taxon>Dermanyssus</taxon>
    </lineage>
</organism>
<dbReference type="GO" id="GO:0020037">
    <property type="term" value="F:heme binding"/>
    <property type="evidence" value="ECO:0007669"/>
    <property type="project" value="InterPro"/>
</dbReference>
<protein>
    <recommendedName>
        <fullName evidence="4 9">Cytochrome c oxidase subunit 1</fullName>
        <ecNumber evidence="9">7.1.1.9</ecNumber>
    </recommendedName>
</protein>
<evidence type="ECO:0000256" key="6">
    <source>
        <dbReference type="ARBA" id="ARBA00022967"/>
    </source>
</evidence>
<dbReference type="InterPro" id="IPR000883">
    <property type="entry name" value="Cyt_C_Oxase_1"/>
</dbReference>
<dbReference type="SUPFAM" id="SSF81442">
    <property type="entry name" value="Cytochrome c oxidase subunit I-like"/>
    <property type="match status" value="1"/>
</dbReference>
<evidence type="ECO:0000256" key="4">
    <source>
        <dbReference type="ARBA" id="ARBA00015947"/>
    </source>
</evidence>
<dbReference type="PANTHER" id="PTHR10422">
    <property type="entry name" value="CYTOCHROME C OXIDASE SUBUNIT 1"/>
    <property type="match status" value="1"/>
</dbReference>
<keyword evidence="9" id="KW-0813">Transport</keyword>
<feature type="domain" description="Cytochrome oxidase subunit I profile" evidence="10">
    <location>
        <begin position="1"/>
        <end position="93"/>
    </location>
</feature>
<geneLocation type="mitochondrion" evidence="11"/>
<dbReference type="InterPro" id="IPR023616">
    <property type="entry name" value="Cyt_c_oxase-like_su1_dom"/>
</dbReference>
<keyword evidence="9" id="KW-0408">Iron</keyword>
<dbReference type="UniPathway" id="UPA00705"/>
<dbReference type="PRINTS" id="PR01165">
    <property type="entry name" value="CYCOXIDASEI"/>
</dbReference>
<proteinExistence type="inferred from homology"/>
<comment type="subcellular location">
    <subcellularLocation>
        <location evidence="9">Mitochondrion inner membrane</location>
        <topology evidence="9">Multi-pass membrane protein</topology>
    </subcellularLocation>
</comment>
<keyword evidence="9" id="KW-0186">Copper</keyword>
<evidence type="ECO:0000256" key="9">
    <source>
        <dbReference type="RuleBase" id="RU000369"/>
    </source>
</evidence>
<evidence type="ECO:0000256" key="2">
    <source>
        <dbReference type="ARBA" id="ARBA00004673"/>
    </source>
</evidence>
<evidence type="ECO:0000259" key="10">
    <source>
        <dbReference type="PROSITE" id="PS50855"/>
    </source>
</evidence>
<name>N0D6V7_9ACAR</name>
<feature type="non-terminal residue" evidence="11">
    <location>
        <position position="1"/>
    </location>
</feature>
<comment type="catalytic activity">
    <reaction evidence="8">
        <text>4 Fe(II)-[cytochrome c] + O2 + 8 H(+)(in) = 4 Fe(III)-[cytochrome c] + 2 H2O + 4 H(+)(out)</text>
        <dbReference type="Rhea" id="RHEA:11436"/>
        <dbReference type="Rhea" id="RHEA-COMP:10350"/>
        <dbReference type="Rhea" id="RHEA-COMP:14399"/>
        <dbReference type="ChEBI" id="CHEBI:15377"/>
        <dbReference type="ChEBI" id="CHEBI:15378"/>
        <dbReference type="ChEBI" id="CHEBI:15379"/>
        <dbReference type="ChEBI" id="CHEBI:29033"/>
        <dbReference type="ChEBI" id="CHEBI:29034"/>
        <dbReference type="EC" id="7.1.1.9"/>
    </reaction>
    <physiologicalReaction direction="left-to-right" evidence="8">
        <dbReference type="Rhea" id="RHEA:11437"/>
    </physiologicalReaction>
</comment>
<dbReference type="EC" id="7.1.1.9" evidence="9"/>
<keyword evidence="9 11" id="KW-0496">Mitochondrion</keyword>
<dbReference type="PROSITE" id="PS50855">
    <property type="entry name" value="COX1"/>
    <property type="match status" value="1"/>
</dbReference>
<keyword evidence="9" id="KW-0999">Mitochondrion inner membrane</keyword>
<dbReference type="GO" id="GO:0005743">
    <property type="term" value="C:mitochondrial inner membrane"/>
    <property type="evidence" value="ECO:0007669"/>
    <property type="project" value="UniProtKB-SubCell"/>
</dbReference>